<feature type="domain" description="CobW/HypB/UreG nucleotide-binding" evidence="8">
    <location>
        <begin position="43"/>
        <end position="203"/>
    </location>
</feature>
<dbReference type="RefSeq" id="WP_380080462.1">
    <property type="nucleotide sequence ID" value="NZ_JBHRZF010000200.1"/>
</dbReference>
<dbReference type="Pfam" id="PF02492">
    <property type="entry name" value="cobW"/>
    <property type="match status" value="1"/>
</dbReference>
<evidence type="ECO:0000256" key="7">
    <source>
        <dbReference type="ARBA" id="ARBA00023134"/>
    </source>
</evidence>
<accession>A0ABV8AE92</accession>
<protein>
    <submittedName>
        <fullName evidence="9">Hydrogenase nickel incorporation protein HypB</fullName>
    </submittedName>
</protein>
<dbReference type="PANTHER" id="PTHR30134">
    <property type="entry name" value="HYDROGENASE PROTEIN ASSEMBLY PROTEIN, NICKEL CHAPERONE"/>
    <property type="match status" value="1"/>
</dbReference>
<dbReference type="PANTHER" id="PTHR30134:SF2">
    <property type="entry name" value="HYDROGENASE MATURATION FACTOR HYPB"/>
    <property type="match status" value="1"/>
</dbReference>
<dbReference type="NCBIfam" id="TIGR00073">
    <property type="entry name" value="hypB"/>
    <property type="match status" value="1"/>
</dbReference>
<evidence type="ECO:0000256" key="2">
    <source>
        <dbReference type="ARBA" id="ARBA00022596"/>
    </source>
</evidence>
<keyword evidence="4" id="KW-0547">Nucleotide-binding</keyword>
<keyword evidence="3" id="KW-0479">Metal-binding</keyword>
<gene>
    <name evidence="9" type="primary">hypB</name>
    <name evidence="9" type="ORF">ACFOPQ_17240</name>
</gene>
<evidence type="ECO:0000256" key="4">
    <source>
        <dbReference type="ARBA" id="ARBA00022741"/>
    </source>
</evidence>
<evidence type="ECO:0000313" key="10">
    <source>
        <dbReference type="Proteomes" id="UP001595748"/>
    </source>
</evidence>
<comment type="similarity">
    <text evidence="1">Belongs to the SIMIBI class G3E GTPase family. HypB/HupM subfamily.</text>
</comment>
<dbReference type="PIRSF" id="PIRSF005624">
    <property type="entry name" value="Ni-bind_GTPase"/>
    <property type="match status" value="1"/>
</dbReference>
<dbReference type="EMBL" id="JBHRZF010000200">
    <property type="protein sequence ID" value="MFC3862510.1"/>
    <property type="molecule type" value="Genomic_DNA"/>
</dbReference>
<organism evidence="9 10">
    <name type="scientific">Deinococcus antarcticus</name>
    <dbReference type="NCBI Taxonomy" id="1298767"/>
    <lineage>
        <taxon>Bacteria</taxon>
        <taxon>Thermotogati</taxon>
        <taxon>Deinococcota</taxon>
        <taxon>Deinococci</taxon>
        <taxon>Deinococcales</taxon>
        <taxon>Deinococcaceae</taxon>
        <taxon>Deinococcus</taxon>
    </lineage>
</organism>
<keyword evidence="6" id="KW-0862">Zinc</keyword>
<evidence type="ECO:0000256" key="6">
    <source>
        <dbReference type="ARBA" id="ARBA00022833"/>
    </source>
</evidence>
<dbReference type="InterPro" id="IPR004392">
    <property type="entry name" value="Hyd_mat_HypB"/>
</dbReference>
<keyword evidence="2" id="KW-0533">Nickel</keyword>
<dbReference type="Gene3D" id="3.40.50.300">
    <property type="entry name" value="P-loop containing nucleotide triphosphate hydrolases"/>
    <property type="match status" value="1"/>
</dbReference>
<evidence type="ECO:0000256" key="1">
    <source>
        <dbReference type="ARBA" id="ARBA00006211"/>
    </source>
</evidence>
<dbReference type="InterPro" id="IPR027417">
    <property type="entry name" value="P-loop_NTPase"/>
</dbReference>
<keyword evidence="10" id="KW-1185">Reference proteome</keyword>
<reference evidence="10" key="1">
    <citation type="journal article" date="2019" name="Int. J. Syst. Evol. Microbiol.">
        <title>The Global Catalogue of Microorganisms (GCM) 10K type strain sequencing project: providing services to taxonomists for standard genome sequencing and annotation.</title>
        <authorList>
            <consortium name="The Broad Institute Genomics Platform"/>
            <consortium name="The Broad Institute Genome Sequencing Center for Infectious Disease"/>
            <person name="Wu L."/>
            <person name="Ma J."/>
        </authorList>
    </citation>
    <scope>NUCLEOTIDE SEQUENCE [LARGE SCALE GENOMIC DNA]</scope>
    <source>
        <strain evidence="10">CCTCC AB 2013263</strain>
    </source>
</reference>
<name>A0ABV8AE92_9DEIO</name>
<dbReference type="Proteomes" id="UP001595748">
    <property type="component" value="Unassembled WGS sequence"/>
</dbReference>
<proteinExistence type="inferred from homology"/>
<dbReference type="CDD" id="cd05390">
    <property type="entry name" value="HypB"/>
    <property type="match status" value="1"/>
</dbReference>
<dbReference type="InterPro" id="IPR003495">
    <property type="entry name" value="CobW/HypB/UreG_nucleotide-bd"/>
</dbReference>
<evidence type="ECO:0000259" key="8">
    <source>
        <dbReference type="Pfam" id="PF02492"/>
    </source>
</evidence>
<evidence type="ECO:0000313" key="9">
    <source>
        <dbReference type="EMBL" id="MFC3862510.1"/>
    </source>
</evidence>
<comment type="caution">
    <text evidence="9">The sequence shown here is derived from an EMBL/GenBank/DDBJ whole genome shotgun (WGS) entry which is preliminary data.</text>
</comment>
<dbReference type="SUPFAM" id="SSF52540">
    <property type="entry name" value="P-loop containing nucleoside triphosphate hydrolases"/>
    <property type="match status" value="1"/>
</dbReference>
<keyword evidence="5" id="KW-0378">Hydrolase</keyword>
<keyword evidence="7" id="KW-0342">GTP-binding</keyword>
<evidence type="ECO:0000256" key="3">
    <source>
        <dbReference type="ARBA" id="ARBA00022723"/>
    </source>
</evidence>
<sequence length="224" mass="24349">MTSTTTDPTMPRIVTVRQNILKANDHIAAENRGLFRAAGVRAINLVSSPGAGKTALLERTLRDLSGALHMAVAVGDLATENDAARLRQWGAQAEQIVTGTVCHLDASMVQQVLPRFDLDELEVLFLENVGNLVCPSSYDLGEAARAVLISTTEGEDKPLKYPTMFNTADIVVITKMDIAQAVGFDRDLCRENIDRARPGVPVIELSSRSGEGLDAWFRFVRGEV</sequence>
<evidence type="ECO:0000256" key="5">
    <source>
        <dbReference type="ARBA" id="ARBA00022801"/>
    </source>
</evidence>